<proteinExistence type="predicted"/>
<gene>
    <name evidence="2" type="ORF">ERS852557_00724</name>
</gene>
<dbReference type="Proteomes" id="UP000095541">
    <property type="component" value="Unassembled WGS sequence"/>
</dbReference>
<evidence type="ECO:0000256" key="1">
    <source>
        <dbReference type="SAM" id="Phobius"/>
    </source>
</evidence>
<sequence>MKQEDKQYAKWLTEIKSNQPILENPEELTAAILNRISGISPERKRRKFLIGAWASGIAASLLLLLFINDTCFTAVPHRTEMQNEYDNWSNSIPLPDHWEEMRLLEKNTYLSSQYMQHRKSRKMQFLQVIKEKRLK</sequence>
<dbReference type="RefSeq" id="WP_055217130.1">
    <property type="nucleotide sequence ID" value="NZ_CZBI01000001.1"/>
</dbReference>
<reference evidence="2 3" key="1">
    <citation type="submission" date="2015-09" db="EMBL/GenBank/DDBJ databases">
        <authorList>
            <consortium name="Pathogen Informatics"/>
        </authorList>
    </citation>
    <scope>NUCLEOTIDE SEQUENCE [LARGE SCALE GENOMIC DNA]</scope>
    <source>
        <strain evidence="2 3">2789STDY5834945</strain>
    </source>
</reference>
<protein>
    <submittedName>
        <fullName evidence="2">Putative transmembrane protein</fullName>
    </submittedName>
</protein>
<accession>A0A174NH41</accession>
<keyword evidence="1 2" id="KW-0812">Transmembrane</keyword>
<evidence type="ECO:0000313" key="2">
    <source>
        <dbReference type="EMBL" id="CUP47883.1"/>
    </source>
</evidence>
<name>A0A174NH41_BACT4</name>
<keyword evidence="1" id="KW-0472">Membrane</keyword>
<evidence type="ECO:0000313" key="3">
    <source>
        <dbReference type="Proteomes" id="UP000095541"/>
    </source>
</evidence>
<keyword evidence="1" id="KW-1133">Transmembrane helix</keyword>
<dbReference type="AlphaFoldDB" id="A0A174NH41"/>
<feature type="transmembrane region" description="Helical" evidence="1">
    <location>
        <begin position="48"/>
        <end position="67"/>
    </location>
</feature>
<organism evidence="2 3">
    <name type="scientific">Bacteroides thetaiotaomicron</name>
    <dbReference type="NCBI Taxonomy" id="818"/>
    <lineage>
        <taxon>Bacteria</taxon>
        <taxon>Pseudomonadati</taxon>
        <taxon>Bacteroidota</taxon>
        <taxon>Bacteroidia</taxon>
        <taxon>Bacteroidales</taxon>
        <taxon>Bacteroidaceae</taxon>
        <taxon>Bacteroides</taxon>
    </lineage>
</organism>
<dbReference type="EMBL" id="CZBI01000001">
    <property type="protein sequence ID" value="CUP47883.1"/>
    <property type="molecule type" value="Genomic_DNA"/>
</dbReference>